<dbReference type="InterPro" id="IPR002634">
    <property type="entry name" value="BolA"/>
</dbReference>
<feature type="chain" id="PRO_5044217574" description="BolA-like protein" evidence="4">
    <location>
        <begin position="21"/>
        <end position="133"/>
    </location>
</feature>
<accession>A0AB34JY67</accession>
<dbReference type="Pfam" id="PF01722">
    <property type="entry name" value="BolA"/>
    <property type="match status" value="1"/>
</dbReference>
<evidence type="ECO:0000256" key="1">
    <source>
        <dbReference type="ARBA" id="ARBA00005578"/>
    </source>
</evidence>
<evidence type="ECO:0000313" key="5">
    <source>
        <dbReference type="EMBL" id="KAL1526057.1"/>
    </source>
</evidence>
<comment type="caution">
    <text evidence="5">The sequence shown here is derived from an EMBL/GenBank/DDBJ whole genome shotgun (WGS) entry which is preliminary data.</text>
</comment>
<organism evidence="5 6">
    <name type="scientific">Prymnesium parvum</name>
    <name type="common">Toxic golden alga</name>
    <dbReference type="NCBI Taxonomy" id="97485"/>
    <lineage>
        <taxon>Eukaryota</taxon>
        <taxon>Haptista</taxon>
        <taxon>Haptophyta</taxon>
        <taxon>Prymnesiophyceae</taxon>
        <taxon>Prymnesiales</taxon>
        <taxon>Prymnesiaceae</taxon>
        <taxon>Prymnesium</taxon>
    </lineage>
</organism>
<evidence type="ECO:0000256" key="4">
    <source>
        <dbReference type="SAM" id="SignalP"/>
    </source>
</evidence>
<dbReference type="EMBL" id="JBGBPQ010000004">
    <property type="protein sequence ID" value="KAL1526057.1"/>
    <property type="molecule type" value="Genomic_DNA"/>
</dbReference>
<dbReference type="AlphaFoldDB" id="A0AB34JY67"/>
<reference evidence="5 6" key="1">
    <citation type="journal article" date="2024" name="Science">
        <title>Giant polyketide synthase enzymes in the biosynthesis of giant marine polyether toxins.</title>
        <authorList>
            <person name="Fallon T.R."/>
            <person name="Shende V.V."/>
            <person name="Wierzbicki I.H."/>
            <person name="Pendleton A.L."/>
            <person name="Watervoot N.F."/>
            <person name="Auber R.P."/>
            <person name="Gonzalez D.J."/>
            <person name="Wisecaver J.H."/>
            <person name="Moore B.S."/>
        </authorList>
    </citation>
    <scope>NUCLEOTIDE SEQUENCE [LARGE SCALE GENOMIC DNA]</scope>
    <source>
        <strain evidence="5 6">12B1</strain>
    </source>
</reference>
<dbReference type="PANTHER" id="PTHR46229">
    <property type="entry name" value="BOLA TRANSCRIPTION REGULATOR"/>
    <property type="match status" value="1"/>
</dbReference>
<protein>
    <recommendedName>
        <fullName evidence="7">BolA-like protein</fullName>
    </recommendedName>
</protein>
<keyword evidence="4" id="KW-0732">Signal</keyword>
<dbReference type="Gene3D" id="3.10.20.90">
    <property type="entry name" value="Phosphatidylinositol 3-kinase Catalytic Subunit, Chain A, domain 1"/>
    <property type="match status" value="1"/>
</dbReference>
<evidence type="ECO:0000313" key="6">
    <source>
        <dbReference type="Proteomes" id="UP001515480"/>
    </source>
</evidence>
<keyword evidence="6" id="KW-1185">Reference proteome</keyword>
<gene>
    <name evidence="5" type="ORF">AB1Y20_020878</name>
</gene>
<dbReference type="SUPFAM" id="SSF82657">
    <property type="entry name" value="BolA-like"/>
    <property type="match status" value="1"/>
</dbReference>
<evidence type="ECO:0008006" key="7">
    <source>
        <dbReference type="Google" id="ProtNLM"/>
    </source>
</evidence>
<dbReference type="PANTHER" id="PTHR46229:SF2">
    <property type="entry name" value="BOLA-LIKE PROTEIN 1"/>
    <property type="match status" value="1"/>
</dbReference>
<evidence type="ECO:0000256" key="3">
    <source>
        <dbReference type="SAM" id="MobiDB-lite"/>
    </source>
</evidence>
<sequence>MLALLCAPLLRLTLPRPAIAVRMASSFVGPRQRLIEESLVRAFSPSHLEVINESHGRREDESHFKVVVVSEAFEGTRGLARHRAINAALLEDGELPFHSLSVGAAKTPSEWSESAEVRLSPKCAGGDGRGSLS</sequence>
<feature type="signal peptide" evidence="4">
    <location>
        <begin position="1"/>
        <end position="20"/>
    </location>
</feature>
<proteinExistence type="inferred from homology"/>
<dbReference type="InterPro" id="IPR036065">
    <property type="entry name" value="BolA-like_sf"/>
</dbReference>
<feature type="region of interest" description="Disordered" evidence="3">
    <location>
        <begin position="109"/>
        <end position="133"/>
    </location>
</feature>
<evidence type="ECO:0000256" key="2">
    <source>
        <dbReference type="RuleBase" id="RU003860"/>
    </source>
</evidence>
<dbReference type="Proteomes" id="UP001515480">
    <property type="component" value="Unassembled WGS sequence"/>
</dbReference>
<dbReference type="InterPro" id="IPR050961">
    <property type="entry name" value="BolA/IbaG_stress_morph_reg"/>
</dbReference>
<comment type="similarity">
    <text evidence="1 2">Belongs to the BolA/IbaG family.</text>
</comment>
<name>A0AB34JY67_PRYPA</name>